<proteinExistence type="predicted"/>
<gene>
    <name evidence="2" type="ORF">SAMN02910451_02674</name>
</gene>
<protein>
    <submittedName>
        <fullName evidence="2">Uncharacterized protein</fullName>
    </submittedName>
</protein>
<reference evidence="3" key="1">
    <citation type="submission" date="2016-10" db="EMBL/GenBank/DDBJ databases">
        <authorList>
            <person name="Varghese N."/>
            <person name="Submissions S."/>
        </authorList>
    </citation>
    <scope>NUCLEOTIDE SEQUENCE [LARGE SCALE GENOMIC DNA]</scope>
    <source>
        <strain evidence="3">XBD2006</strain>
    </source>
</reference>
<organism evidence="2 3">
    <name type="scientific">Butyrivibrio hungatei</name>
    <dbReference type="NCBI Taxonomy" id="185008"/>
    <lineage>
        <taxon>Bacteria</taxon>
        <taxon>Bacillati</taxon>
        <taxon>Bacillota</taxon>
        <taxon>Clostridia</taxon>
        <taxon>Lachnospirales</taxon>
        <taxon>Lachnospiraceae</taxon>
        <taxon>Butyrivibrio</taxon>
    </lineage>
</organism>
<keyword evidence="1" id="KW-0472">Membrane</keyword>
<accession>A0A1G5G319</accession>
<sequence>MSDIELYNLMAIISAGVSLIMLILAIVMWIKLDIRHYIAVLTGTEARKRIENLRKSAEAGSVHADVYGSNNKAKLSWNTSEGLARVAAMEISDEDGTVVLAPTGTMQREGTTVLESSQEYATTVLDAIKDSEFVVEREIVNRGDE</sequence>
<keyword evidence="3" id="KW-1185">Reference proteome</keyword>
<evidence type="ECO:0000313" key="2">
    <source>
        <dbReference type="EMBL" id="SCY45747.1"/>
    </source>
</evidence>
<evidence type="ECO:0000313" key="3">
    <source>
        <dbReference type="Proteomes" id="UP000183047"/>
    </source>
</evidence>
<keyword evidence="1" id="KW-0812">Transmembrane</keyword>
<dbReference type="EMBL" id="FMUR01000018">
    <property type="protein sequence ID" value="SCY45747.1"/>
    <property type="molecule type" value="Genomic_DNA"/>
</dbReference>
<name>A0A1G5G319_9FIRM</name>
<keyword evidence="1" id="KW-1133">Transmembrane helix</keyword>
<feature type="transmembrane region" description="Helical" evidence="1">
    <location>
        <begin position="6"/>
        <end position="30"/>
    </location>
</feature>
<dbReference type="Proteomes" id="UP000183047">
    <property type="component" value="Unassembled WGS sequence"/>
</dbReference>
<dbReference type="AlphaFoldDB" id="A0A1G5G319"/>
<dbReference type="OrthoDB" id="2005010at2"/>
<dbReference type="RefSeq" id="WP_074463092.1">
    <property type="nucleotide sequence ID" value="NZ_FMUR01000018.1"/>
</dbReference>
<evidence type="ECO:0000256" key="1">
    <source>
        <dbReference type="SAM" id="Phobius"/>
    </source>
</evidence>